<sequence length="286" mass="33476">MDYTPILVTGCSRSGSTWVGESIGLNKKLRYIYEPFNIDIKSPNRLKFPFQFMYINEENGAEYYQPIQKLLTTIPLKERLANFGQGKQRPLLKDPLAVFSAPWLNKQFQAKVVVTIRHPASIVSSRKKLGWRFNFKNFLQQSLLMQDYLEPLRSDLESLTKRDRDIIDESIMLWKVIYYVVDIYRHNHPDWLFIRHEDICADPLAAFKQIFAYLNITVSDSICQSILDSTSEKNPTEIPTATQHNLRRNSRSVSELWKSRLSATEIQRVRQETGELADKFYSEAEW</sequence>
<dbReference type="STRING" id="497965.Cyan7822_3361"/>
<dbReference type="GO" id="GO:0001517">
    <property type="term" value="F:N-acetylglucosamine 6-O-sulfotransferase activity"/>
    <property type="evidence" value="ECO:0007669"/>
    <property type="project" value="TreeGrafter"/>
</dbReference>
<dbReference type="eggNOG" id="ENOG5032UVW">
    <property type="taxonomic scope" value="Bacteria"/>
</dbReference>
<dbReference type="PANTHER" id="PTHR10704">
    <property type="entry name" value="CARBOHYDRATE SULFOTRANSFERASE"/>
    <property type="match status" value="1"/>
</dbReference>
<dbReference type="OrthoDB" id="1431348at2"/>
<dbReference type="InterPro" id="IPR051135">
    <property type="entry name" value="Gal/GlcNAc/GalNAc_ST"/>
</dbReference>
<reference evidence="2" key="1">
    <citation type="journal article" date="2011" name="MBio">
        <title>Novel metabolic attributes of the genus Cyanothece, comprising a group of unicellular nitrogen-fixing Cyanobacteria.</title>
        <authorList>
            <person name="Bandyopadhyay A."/>
            <person name="Elvitigala T."/>
            <person name="Welsh E."/>
            <person name="Stockel J."/>
            <person name="Liberton M."/>
            <person name="Min H."/>
            <person name="Sherman L.A."/>
            <person name="Pakrasi H.B."/>
        </authorList>
    </citation>
    <scope>NUCLEOTIDE SEQUENCE [LARGE SCALE GENOMIC DNA]</scope>
    <source>
        <strain evidence="2">PCC 7822</strain>
    </source>
</reference>
<dbReference type="Proteomes" id="UP000008206">
    <property type="component" value="Chromosome"/>
</dbReference>
<evidence type="ECO:0000313" key="1">
    <source>
        <dbReference type="EMBL" id="ADN15311.1"/>
    </source>
</evidence>
<keyword evidence="2" id="KW-1185">Reference proteome</keyword>
<dbReference type="EMBL" id="CP002198">
    <property type="protein sequence ID" value="ADN15311.1"/>
    <property type="molecule type" value="Genomic_DNA"/>
</dbReference>
<accession>E0UDJ8</accession>
<dbReference type="GO" id="GO:0006790">
    <property type="term" value="P:sulfur compound metabolic process"/>
    <property type="evidence" value="ECO:0007669"/>
    <property type="project" value="TreeGrafter"/>
</dbReference>
<proteinExistence type="predicted"/>
<dbReference type="PANTHER" id="PTHR10704:SF44">
    <property type="entry name" value="LD35051P-RELATED"/>
    <property type="match status" value="1"/>
</dbReference>
<dbReference type="InterPro" id="IPR027417">
    <property type="entry name" value="P-loop_NTPase"/>
</dbReference>
<dbReference type="SUPFAM" id="SSF52540">
    <property type="entry name" value="P-loop containing nucleoside triphosphate hydrolases"/>
    <property type="match status" value="1"/>
</dbReference>
<organism evidence="1 2">
    <name type="scientific">Gloeothece verrucosa (strain PCC 7822)</name>
    <name type="common">Cyanothece sp. (strain PCC 7822)</name>
    <dbReference type="NCBI Taxonomy" id="497965"/>
    <lineage>
        <taxon>Bacteria</taxon>
        <taxon>Bacillati</taxon>
        <taxon>Cyanobacteriota</taxon>
        <taxon>Cyanophyceae</taxon>
        <taxon>Oscillatoriophycideae</taxon>
        <taxon>Chroococcales</taxon>
        <taxon>Aphanothecaceae</taxon>
        <taxon>Gloeothece</taxon>
        <taxon>Gloeothece verrucosa</taxon>
    </lineage>
</organism>
<gene>
    <name evidence="1" type="ordered locus">Cyan7822_3361</name>
</gene>
<dbReference type="GO" id="GO:0006044">
    <property type="term" value="P:N-acetylglucosamine metabolic process"/>
    <property type="evidence" value="ECO:0007669"/>
    <property type="project" value="TreeGrafter"/>
</dbReference>
<dbReference type="HOGENOM" id="CLU_972246_0_0_3"/>
<dbReference type="Pfam" id="PF13469">
    <property type="entry name" value="Sulfotransfer_3"/>
    <property type="match status" value="1"/>
</dbReference>
<dbReference type="RefSeq" id="WP_013323380.1">
    <property type="nucleotide sequence ID" value="NC_014501.1"/>
</dbReference>
<name>E0UDJ8_GLOV7</name>
<evidence type="ECO:0000313" key="2">
    <source>
        <dbReference type="Proteomes" id="UP000008206"/>
    </source>
</evidence>
<dbReference type="KEGG" id="cyj:Cyan7822_3361"/>
<dbReference type="AlphaFoldDB" id="E0UDJ8"/>
<dbReference type="Gene3D" id="3.40.50.300">
    <property type="entry name" value="P-loop containing nucleotide triphosphate hydrolases"/>
    <property type="match status" value="1"/>
</dbReference>
<protein>
    <submittedName>
        <fullName evidence="1">Uncharacterized protein</fullName>
    </submittedName>
</protein>